<feature type="transmembrane region" description="Helical" evidence="7">
    <location>
        <begin position="102"/>
        <end position="123"/>
    </location>
</feature>
<sequence length="306" mass="33335">MLLRKMPWPAFRGGVPTQGAGAPAGAAKASDNAGPVKLIGLPLTWAFVAFNIFVLVWMVMSSLKTSSEIFEVPWNLPEVIQWENFVIAWRDGNFSRAVLNTVLLTIGTAVATIAVAAPAAYVLSRFKVVSASPMTMYFAIGIGIPAQLVILPLYAIMNQFGMVNSLWGLWVLYVATSLPFAVFFLTGFFASLPGELEEAAMLDGASAFQTFRIIMLPLARSGIVTLAILNTIAHWNETIFALVFLQTDDRMTLSVTLLNFMKAMQYNNANWGGLFAGVCILVLPVLAIYLWLGRQIIEGMTLGADK</sequence>
<organism evidence="9 10">
    <name type="scientific">Limimaricola litoreus</name>
    <dbReference type="NCBI Taxonomy" id="2955316"/>
    <lineage>
        <taxon>Bacteria</taxon>
        <taxon>Pseudomonadati</taxon>
        <taxon>Pseudomonadota</taxon>
        <taxon>Alphaproteobacteria</taxon>
        <taxon>Rhodobacterales</taxon>
        <taxon>Paracoccaceae</taxon>
        <taxon>Limimaricola</taxon>
    </lineage>
</organism>
<dbReference type="InterPro" id="IPR035906">
    <property type="entry name" value="MetI-like_sf"/>
</dbReference>
<dbReference type="PANTHER" id="PTHR32243:SF18">
    <property type="entry name" value="INNER MEMBRANE ABC TRANSPORTER PERMEASE PROTEIN YCJP"/>
    <property type="match status" value="1"/>
</dbReference>
<dbReference type="GO" id="GO:0055085">
    <property type="term" value="P:transmembrane transport"/>
    <property type="evidence" value="ECO:0007669"/>
    <property type="project" value="InterPro"/>
</dbReference>
<keyword evidence="2 7" id="KW-0813">Transport</keyword>
<dbReference type="CDD" id="cd06261">
    <property type="entry name" value="TM_PBP2"/>
    <property type="match status" value="1"/>
</dbReference>
<name>A0A9X2G017_9RHOB</name>
<dbReference type="RefSeq" id="WP_253335350.1">
    <property type="nucleotide sequence ID" value="NZ_JAMYXC010000319.1"/>
</dbReference>
<dbReference type="Gene3D" id="1.10.3720.10">
    <property type="entry name" value="MetI-like"/>
    <property type="match status" value="1"/>
</dbReference>
<evidence type="ECO:0000256" key="2">
    <source>
        <dbReference type="ARBA" id="ARBA00022448"/>
    </source>
</evidence>
<dbReference type="PROSITE" id="PS50928">
    <property type="entry name" value="ABC_TM1"/>
    <property type="match status" value="1"/>
</dbReference>
<feature type="transmembrane region" description="Helical" evidence="7">
    <location>
        <begin position="135"/>
        <end position="157"/>
    </location>
</feature>
<evidence type="ECO:0000259" key="8">
    <source>
        <dbReference type="PROSITE" id="PS50928"/>
    </source>
</evidence>
<reference evidence="9" key="1">
    <citation type="submission" date="2022-06" db="EMBL/GenBank/DDBJ databases">
        <title>Limimaricola sediminis sp. nov., isolated from an intertidal sediment.</title>
        <authorList>
            <person name="Shao X."/>
        </authorList>
    </citation>
    <scope>NUCLEOTIDE SEQUENCE</scope>
    <source>
        <strain evidence="9">ASW11-118</strain>
    </source>
</reference>
<evidence type="ECO:0000256" key="3">
    <source>
        <dbReference type="ARBA" id="ARBA00022475"/>
    </source>
</evidence>
<dbReference type="SUPFAM" id="SSF161098">
    <property type="entry name" value="MetI-like"/>
    <property type="match status" value="1"/>
</dbReference>
<evidence type="ECO:0000313" key="10">
    <source>
        <dbReference type="Proteomes" id="UP001139477"/>
    </source>
</evidence>
<feature type="transmembrane region" description="Helical" evidence="7">
    <location>
        <begin position="271"/>
        <end position="292"/>
    </location>
</feature>
<feature type="transmembrane region" description="Helical" evidence="7">
    <location>
        <begin position="38"/>
        <end position="60"/>
    </location>
</feature>
<dbReference type="EMBL" id="JAMYXC010000319">
    <property type="protein sequence ID" value="MCP1170633.1"/>
    <property type="molecule type" value="Genomic_DNA"/>
</dbReference>
<feature type="transmembrane region" description="Helical" evidence="7">
    <location>
        <begin position="169"/>
        <end position="192"/>
    </location>
</feature>
<evidence type="ECO:0000256" key="4">
    <source>
        <dbReference type="ARBA" id="ARBA00022692"/>
    </source>
</evidence>
<feature type="transmembrane region" description="Helical" evidence="7">
    <location>
        <begin position="213"/>
        <end position="235"/>
    </location>
</feature>
<dbReference type="AlphaFoldDB" id="A0A9X2G017"/>
<comment type="caution">
    <text evidence="9">The sequence shown here is derived from an EMBL/GenBank/DDBJ whole genome shotgun (WGS) entry which is preliminary data.</text>
</comment>
<comment type="subcellular location">
    <subcellularLocation>
        <location evidence="1 7">Cell membrane</location>
        <topology evidence="1 7">Multi-pass membrane protein</topology>
    </subcellularLocation>
</comment>
<evidence type="ECO:0000256" key="7">
    <source>
        <dbReference type="RuleBase" id="RU363032"/>
    </source>
</evidence>
<gene>
    <name evidence="9" type="ORF">NHG85_19195</name>
</gene>
<proteinExistence type="inferred from homology"/>
<evidence type="ECO:0000256" key="5">
    <source>
        <dbReference type="ARBA" id="ARBA00022989"/>
    </source>
</evidence>
<evidence type="ECO:0000256" key="1">
    <source>
        <dbReference type="ARBA" id="ARBA00004651"/>
    </source>
</evidence>
<dbReference type="PANTHER" id="PTHR32243">
    <property type="entry name" value="MALTOSE TRANSPORT SYSTEM PERMEASE-RELATED"/>
    <property type="match status" value="1"/>
</dbReference>
<evidence type="ECO:0000256" key="6">
    <source>
        <dbReference type="ARBA" id="ARBA00023136"/>
    </source>
</evidence>
<keyword evidence="3" id="KW-1003">Cell membrane</keyword>
<keyword evidence="5 7" id="KW-1133">Transmembrane helix</keyword>
<comment type="similarity">
    <text evidence="7">Belongs to the binding-protein-dependent transport system permease family.</text>
</comment>
<dbReference type="InterPro" id="IPR000515">
    <property type="entry name" value="MetI-like"/>
</dbReference>
<keyword evidence="10" id="KW-1185">Reference proteome</keyword>
<evidence type="ECO:0000313" key="9">
    <source>
        <dbReference type="EMBL" id="MCP1170633.1"/>
    </source>
</evidence>
<keyword evidence="6 7" id="KW-0472">Membrane</keyword>
<dbReference type="Pfam" id="PF00528">
    <property type="entry name" value="BPD_transp_1"/>
    <property type="match status" value="1"/>
</dbReference>
<dbReference type="GO" id="GO:0005886">
    <property type="term" value="C:plasma membrane"/>
    <property type="evidence" value="ECO:0007669"/>
    <property type="project" value="UniProtKB-SubCell"/>
</dbReference>
<accession>A0A9X2G017</accession>
<keyword evidence="4 7" id="KW-0812">Transmembrane</keyword>
<dbReference type="InterPro" id="IPR050901">
    <property type="entry name" value="BP-dep_ABC_trans_perm"/>
</dbReference>
<protein>
    <submittedName>
        <fullName evidence="9">Carbohydrate ABC transporter permease</fullName>
    </submittedName>
</protein>
<feature type="domain" description="ABC transmembrane type-1" evidence="8">
    <location>
        <begin position="98"/>
        <end position="292"/>
    </location>
</feature>
<dbReference type="Proteomes" id="UP001139477">
    <property type="component" value="Unassembled WGS sequence"/>
</dbReference>